<name>A0ABY5EYT2_9RICK</name>
<gene>
    <name evidence="1" type="ORF">LUA81_02565</name>
</gene>
<dbReference type="RefSeq" id="WP_218194335.1">
    <property type="nucleotide sequence ID" value="NZ_CP066557.1"/>
</dbReference>
<accession>A0ABY5EYT2</accession>
<proteinExistence type="predicted"/>
<keyword evidence="2" id="KW-1185">Reference proteome</keyword>
<evidence type="ECO:0000313" key="2">
    <source>
        <dbReference type="Proteomes" id="UP001059985"/>
    </source>
</evidence>
<dbReference type="Proteomes" id="UP001059985">
    <property type="component" value="Chromosome"/>
</dbReference>
<protein>
    <submittedName>
        <fullName evidence="1">Uncharacterized protein</fullName>
    </submittedName>
</protein>
<organism evidence="1 2">
    <name type="scientific">Neoehrlichia mikurensis</name>
    <dbReference type="NCBI Taxonomy" id="89586"/>
    <lineage>
        <taxon>Bacteria</taxon>
        <taxon>Pseudomonadati</taxon>
        <taxon>Pseudomonadota</taxon>
        <taxon>Alphaproteobacteria</taxon>
        <taxon>Rickettsiales</taxon>
        <taxon>Anaplasmataceae</taxon>
        <taxon>Candidatus Neoehrlichia</taxon>
    </lineage>
</organism>
<sequence length="655" mass="75979">MKINGEKIQNLDAVTLWIKAQDIKSPFQSYAINLYNDIPEYVNFLIEDGIRLYCNFMYEDAVQKFFEAEEALSYCKNIYHVVFEDINFYIGKCYLYQSQFYKAKIFLEKCFDGCVNYELIDINDHAKNMFMSCINVPCAENVARFLVYIFHELKEINQKIKEQKMIIVSDNATSFDKIKANLLLGAIYQFLCYTSRLNIENTLVDTTTLKRKFKRVVKFLSKSFKYYGAVFELRQGSLDKDAYVIEQHCIGVSYGKKLGTHNLQQCIAIIAYDPSTKKVALGHFDRLSHPKSIKRILENFAYGSKVNLYLVGARDEHNVKSIGNVTKVLREIVDIDKIWNIDIQSVDLLYKKDLTGNCVDIPSAIVFDSSTGILSHSVPVRYDKYHSHRVAKWYIDIELGGKEEYSSKMYFINFNNVSKIEFTLQEKECLLALVSKNVYFMQHYMSWSSRLLKYHCLRIIVDILPKYLSMCLLESKISVDSRVRYITDNLELGTDMKDQFFYCKDEYRENALLYDNCSMDMVKKKCVFNSITQGKYVWYQFTSTDSNKDKQCDIDFADEKISCPKGIVSELYDVLEQNNVETQDIEMKEGGLSSKFGGMHITKGSLYHKEISLDFGNASKKINVINQDNKQSPKSVVDELSVMQHARNMQLITCL</sequence>
<dbReference type="EMBL" id="CP089285">
    <property type="protein sequence ID" value="UTO55998.1"/>
    <property type="molecule type" value="Genomic_DNA"/>
</dbReference>
<evidence type="ECO:0000313" key="1">
    <source>
        <dbReference type="EMBL" id="UTO55998.1"/>
    </source>
</evidence>
<reference evidence="1 2" key="1">
    <citation type="journal article" date="2022" name="Microorganisms">
        <title>Assembly and Comparison of Ca. Neoehrlichia mikurensis Genomes.</title>
        <authorList>
            <person name="Azagi T."/>
            <person name="Dirks R.P."/>
            <person name="Yebra-Pimentel E.S."/>
            <person name="Schaap P.J."/>
            <person name="Koehorst J.J."/>
            <person name="Esser H.J."/>
            <person name="Sprong H."/>
        </authorList>
    </citation>
    <scope>NUCLEOTIDE SEQUENCE [LARGE SCALE GENOMIC DNA]</scope>
    <source>
        <strain evidence="1">18-2804</strain>
    </source>
</reference>